<dbReference type="GeneID" id="7050419"/>
<reference evidence="2 3" key="1">
    <citation type="journal article" date="2011" name="Science">
        <title>Comparative functional genomics of the fission yeasts.</title>
        <authorList>
            <person name="Rhind N."/>
            <person name="Chen Z."/>
            <person name="Yassour M."/>
            <person name="Thompson D.A."/>
            <person name="Haas B.J."/>
            <person name="Habib N."/>
            <person name="Wapinski I."/>
            <person name="Roy S."/>
            <person name="Lin M.F."/>
            <person name="Heiman D.I."/>
            <person name="Young S.K."/>
            <person name="Furuya K."/>
            <person name="Guo Y."/>
            <person name="Pidoux A."/>
            <person name="Chen H.M."/>
            <person name="Robbertse B."/>
            <person name="Goldberg J.M."/>
            <person name="Aoki K."/>
            <person name="Bayne E.H."/>
            <person name="Berlin A.M."/>
            <person name="Desjardins C.A."/>
            <person name="Dobbs E."/>
            <person name="Dukaj L."/>
            <person name="Fan L."/>
            <person name="FitzGerald M.G."/>
            <person name="French C."/>
            <person name="Gujja S."/>
            <person name="Hansen K."/>
            <person name="Keifenheim D."/>
            <person name="Levin J.Z."/>
            <person name="Mosher R.A."/>
            <person name="Mueller C.A."/>
            <person name="Pfiffner J."/>
            <person name="Priest M."/>
            <person name="Russ C."/>
            <person name="Smialowska A."/>
            <person name="Swoboda P."/>
            <person name="Sykes S.M."/>
            <person name="Vaughn M."/>
            <person name="Vengrova S."/>
            <person name="Yoder R."/>
            <person name="Zeng Q."/>
            <person name="Allshire R."/>
            <person name="Baulcombe D."/>
            <person name="Birren B.W."/>
            <person name="Brown W."/>
            <person name="Ekwall K."/>
            <person name="Kellis M."/>
            <person name="Leatherwood J."/>
            <person name="Levin H."/>
            <person name="Margalit H."/>
            <person name="Martienssen R."/>
            <person name="Nieduszynski C.A."/>
            <person name="Spatafora J.W."/>
            <person name="Friedman N."/>
            <person name="Dalgaard J.Z."/>
            <person name="Baumann P."/>
            <person name="Niki H."/>
            <person name="Regev A."/>
            <person name="Nusbaum C."/>
        </authorList>
    </citation>
    <scope>NUCLEOTIDE SEQUENCE [LARGE SCALE GENOMIC DNA]</scope>
    <source>
        <strain evidence="3">yFS275 / FY16936</strain>
    </source>
</reference>
<evidence type="ECO:0000313" key="2">
    <source>
        <dbReference type="EMBL" id="EEB08607.2"/>
    </source>
</evidence>
<gene>
    <name evidence="2" type="ORF">SJAG_03766</name>
</gene>
<protein>
    <submittedName>
        <fullName evidence="2">Uncharacterized protein</fullName>
    </submittedName>
</protein>
<sequence length="153" mass="17645">MPEPMEDVEGTIPPFDVEHEDSAPYKHRGHDVSWAVCPPKYDGRPDLPTLDNWFREVRRFVRARQIPPPEHAYSAYYFLTGDALARVHRDHQLCEDLENNKISLKEFRRKPKSGRSPPSPRPPKRTATSCSKAFRTPGTRVCLHLRVASKCLK</sequence>
<feature type="region of interest" description="Disordered" evidence="1">
    <location>
        <begin position="104"/>
        <end position="131"/>
    </location>
</feature>
<dbReference type="EMBL" id="KE651167">
    <property type="protein sequence ID" value="EEB08607.2"/>
    <property type="molecule type" value="Genomic_DNA"/>
</dbReference>
<dbReference type="HOGENOM" id="CLU_1714361_0_0_1"/>
<accession>B6K503</accession>
<dbReference type="VEuPathDB" id="FungiDB:SJAG_03766"/>
<feature type="region of interest" description="Disordered" evidence="1">
    <location>
        <begin position="1"/>
        <end position="24"/>
    </location>
</feature>
<dbReference type="Proteomes" id="UP000001744">
    <property type="component" value="Unassembled WGS sequence"/>
</dbReference>
<evidence type="ECO:0000256" key="1">
    <source>
        <dbReference type="SAM" id="MobiDB-lite"/>
    </source>
</evidence>
<proteinExistence type="predicted"/>
<evidence type="ECO:0000313" key="3">
    <source>
        <dbReference type="Proteomes" id="UP000001744"/>
    </source>
</evidence>
<dbReference type="STRING" id="402676.B6K503"/>
<dbReference type="AlphaFoldDB" id="B6K503"/>
<name>B6K503_SCHJY</name>
<dbReference type="JaponicusDB" id="SJAG_03766"/>
<organism evidence="2 3">
    <name type="scientific">Schizosaccharomyces japonicus (strain yFS275 / FY16936)</name>
    <name type="common">Fission yeast</name>
    <dbReference type="NCBI Taxonomy" id="402676"/>
    <lineage>
        <taxon>Eukaryota</taxon>
        <taxon>Fungi</taxon>
        <taxon>Dikarya</taxon>
        <taxon>Ascomycota</taxon>
        <taxon>Taphrinomycotina</taxon>
        <taxon>Schizosaccharomycetes</taxon>
        <taxon>Schizosaccharomycetales</taxon>
        <taxon>Schizosaccharomycetaceae</taxon>
        <taxon>Schizosaccharomyces</taxon>
    </lineage>
</organism>
<keyword evidence="3" id="KW-1185">Reference proteome</keyword>
<dbReference type="RefSeq" id="XP_002174900.2">
    <property type="nucleotide sequence ID" value="XM_002174864.2"/>
</dbReference>